<sequence length="151" mass="18835">MFRALNTELDDFLNKIELEKTKIEQFYNDSLEKKKYFAYFDFKIQYDENMFFYTTGKNNLMFNYVKDTSIENLEDKIEEYDFRKYKSAYFCFLRKLMKNSEIKKTKKYLQVAYKNKWYTYDFFEISDRLKLLEYNVSNEINQQCFVYKKPF</sequence>
<dbReference type="EMBL" id="MNPJ01000019">
    <property type="protein sequence ID" value="OQS54509.1"/>
    <property type="molecule type" value="Genomic_DNA"/>
</dbReference>
<keyword evidence="2" id="KW-1185">Reference proteome</keyword>
<evidence type="ECO:0000313" key="2">
    <source>
        <dbReference type="Proteomes" id="UP000192758"/>
    </source>
</evidence>
<evidence type="ECO:0000313" key="1">
    <source>
        <dbReference type="EMBL" id="OQS54509.1"/>
    </source>
</evidence>
<protein>
    <submittedName>
        <fullName evidence="1">Uncharacterized protein</fullName>
    </submittedName>
</protein>
<proteinExistence type="predicted"/>
<accession>A0A1W0E5P9</accession>
<reference evidence="1 2" key="1">
    <citation type="journal article" date="2017" name="Environ. Microbiol.">
        <title>Decay of the glycolytic pathway and adaptation to intranuclear parasitism within Enterocytozoonidae microsporidia.</title>
        <authorList>
            <person name="Wiredu Boakye D."/>
            <person name="Jaroenlak P."/>
            <person name="Prachumwat A."/>
            <person name="Williams T.A."/>
            <person name="Bateman K.S."/>
            <person name="Itsathitphaisarn O."/>
            <person name="Sritunyalucksana K."/>
            <person name="Paszkiewicz K.H."/>
            <person name="Moore K.A."/>
            <person name="Stentiford G.D."/>
            <person name="Williams B.A."/>
        </authorList>
    </citation>
    <scope>NUCLEOTIDE SEQUENCE [LARGE SCALE GENOMIC DNA]</scope>
    <source>
        <strain evidence="1 2">TH1</strain>
    </source>
</reference>
<gene>
    <name evidence="1" type="ORF">EHP00_17</name>
</gene>
<dbReference type="AlphaFoldDB" id="A0A1W0E5P9"/>
<comment type="caution">
    <text evidence="1">The sequence shown here is derived from an EMBL/GenBank/DDBJ whole genome shotgun (WGS) entry which is preliminary data.</text>
</comment>
<dbReference type="OrthoDB" id="10465658at2759"/>
<name>A0A1W0E5P9_9MICR</name>
<dbReference type="Proteomes" id="UP000192758">
    <property type="component" value="Unassembled WGS sequence"/>
</dbReference>
<dbReference type="VEuPathDB" id="MicrosporidiaDB:EHP00_17"/>
<organism evidence="1 2">
    <name type="scientific">Ecytonucleospora hepatopenaei</name>
    <dbReference type="NCBI Taxonomy" id="646526"/>
    <lineage>
        <taxon>Eukaryota</taxon>
        <taxon>Fungi</taxon>
        <taxon>Fungi incertae sedis</taxon>
        <taxon>Microsporidia</taxon>
        <taxon>Enterocytozoonidae</taxon>
        <taxon>Ecytonucleospora</taxon>
    </lineage>
</organism>